<evidence type="ECO:0000256" key="1">
    <source>
        <dbReference type="SAM" id="MobiDB-lite"/>
    </source>
</evidence>
<dbReference type="Proteomes" id="UP001165065">
    <property type="component" value="Unassembled WGS sequence"/>
</dbReference>
<feature type="transmembrane region" description="Helical" evidence="2">
    <location>
        <begin position="93"/>
        <end position="111"/>
    </location>
</feature>
<evidence type="ECO:0000313" key="4">
    <source>
        <dbReference type="Proteomes" id="UP001165065"/>
    </source>
</evidence>
<organism evidence="3 4">
    <name type="scientific">Triparma columacea</name>
    <dbReference type="NCBI Taxonomy" id="722753"/>
    <lineage>
        <taxon>Eukaryota</taxon>
        <taxon>Sar</taxon>
        <taxon>Stramenopiles</taxon>
        <taxon>Ochrophyta</taxon>
        <taxon>Bolidophyceae</taxon>
        <taxon>Parmales</taxon>
        <taxon>Triparmaceae</taxon>
        <taxon>Triparma</taxon>
    </lineage>
</organism>
<dbReference type="OrthoDB" id="202922at2759"/>
<proteinExistence type="predicted"/>
<dbReference type="EMBL" id="BRYA01000163">
    <property type="protein sequence ID" value="GMI42004.1"/>
    <property type="molecule type" value="Genomic_DNA"/>
</dbReference>
<protein>
    <submittedName>
        <fullName evidence="3">Uncharacterized protein</fullName>
    </submittedName>
</protein>
<keyword evidence="2" id="KW-1133">Transmembrane helix</keyword>
<evidence type="ECO:0000313" key="3">
    <source>
        <dbReference type="EMBL" id="GMI42004.1"/>
    </source>
</evidence>
<sequence length="360" mass="39240">MSNSLQPGIDNLAKLNITTGLQLEEYVCEGLVNGALDEDGNWHEYVPFCKWPYIFAGWGDSGLPGNNDTDVLSGACTITHAESYKGSYMARRAVYFSVNLIATCMAIRNLFIFKQKRLASKSKAVTTSESLSRLNVTICIAHFIILLDPDATDFMHYMALSLFQGYNGAAMVSLAFLLINSWVTIVDGGKSKKTPPWMDKLTKFSIVFVIFCELVLAVIEILVVPDDDASYDGSLNAVKGLLFACLCILWAGICLKYYLKIRAQLKAGAASSGSKAIKKYCIALLFGMLLGFLYKVAFSLIRVGSTVHGYPYCGGAGMVSIINIMFLIIQFACLFAQNPKNQTKKVSPSGATTVATTSSE</sequence>
<feature type="region of interest" description="Disordered" evidence="1">
    <location>
        <begin position="341"/>
        <end position="360"/>
    </location>
</feature>
<reference evidence="4" key="1">
    <citation type="journal article" date="2023" name="Commun. Biol.">
        <title>Genome analysis of Parmales, the sister group of diatoms, reveals the evolutionary specialization of diatoms from phago-mixotrophs to photoautotrophs.</title>
        <authorList>
            <person name="Ban H."/>
            <person name="Sato S."/>
            <person name="Yoshikawa S."/>
            <person name="Yamada K."/>
            <person name="Nakamura Y."/>
            <person name="Ichinomiya M."/>
            <person name="Sato N."/>
            <person name="Blanc-Mathieu R."/>
            <person name="Endo H."/>
            <person name="Kuwata A."/>
            <person name="Ogata H."/>
        </authorList>
    </citation>
    <scope>NUCLEOTIDE SEQUENCE [LARGE SCALE GENOMIC DNA]</scope>
</reference>
<accession>A0A9W7GDE3</accession>
<comment type="caution">
    <text evidence="3">The sequence shown here is derived from an EMBL/GenBank/DDBJ whole genome shotgun (WGS) entry which is preliminary data.</text>
</comment>
<feature type="transmembrane region" description="Helical" evidence="2">
    <location>
        <begin position="159"/>
        <end position="183"/>
    </location>
</feature>
<evidence type="ECO:0000256" key="2">
    <source>
        <dbReference type="SAM" id="Phobius"/>
    </source>
</evidence>
<feature type="transmembrane region" description="Helical" evidence="2">
    <location>
        <begin position="280"/>
        <end position="303"/>
    </location>
</feature>
<feature type="transmembrane region" description="Helical" evidence="2">
    <location>
        <begin position="309"/>
        <end position="335"/>
    </location>
</feature>
<keyword evidence="2" id="KW-0812">Transmembrane</keyword>
<name>A0A9W7GDE3_9STRA</name>
<feature type="transmembrane region" description="Helical" evidence="2">
    <location>
        <begin position="204"/>
        <end position="225"/>
    </location>
</feature>
<gene>
    <name evidence="3" type="ORF">TrCOL_g1529</name>
</gene>
<dbReference type="AlphaFoldDB" id="A0A9W7GDE3"/>
<feature type="transmembrane region" description="Helical" evidence="2">
    <location>
        <begin position="131"/>
        <end position="147"/>
    </location>
</feature>
<keyword evidence="4" id="KW-1185">Reference proteome</keyword>
<feature type="transmembrane region" description="Helical" evidence="2">
    <location>
        <begin position="237"/>
        <end position="259"/>
    </location>
</feature>
<keyword evidence="2" id="KW-0472">Membrane</keyword>